<evidence type="ECO:0000256" key="13">
    <source>
        <dbReference type="ARBA" id="ARBA00023317"/>
    </source>
</evidence>
<evidence type="ECO:0000256" key="10">
    <source>
        <dbReference type="ARBA" id="ARBA00022840"/>
    </source>
</evidence>
<dbReference type="EC" id="2.7.1.40" evidence="5 15"/>
<dbReference type="VEuPathDB" id="ToxoDB:LOC34618614"/>
<dbReference type="OrthoDB" id="108365at2759"/>
<evidence type="ECO:0000313" key="17">
    <source>
        <dbReference type="Proteomes" id="UP000095192"/>
    </source>
</evidence>
<organism evidence="16 17">
    <name type="scientific">Cyclospora cayetanensis</name>
    <dbReference type="NCBI Taxonomy" id="88456"/>
    <lineage>
        <taxon>Eukaryota</taxon>
        <taxon>Sar</taxon>
        <taxon>Alveolata</taxon>
        <taxon>Apicomplexa</taxon>
        <taxon>Conoidasida</taxon>
        <taxon>Coccidia</taxon>
        <taxon>Eucoccidiorida</taxon>
        <taxon>Eimeriorina</taxon>
        <taxon>Eimeriidae</taxon>
        <taxon>Cyclospora</taxon>
    </lineage>
</organism>
<dbReference type="PROSITE" id="PS00110">
    <property type="entry name" value="PYRUVATE_KINASE"/>
    <property type="match status" value="1"/>
</dbReference>
<sequence>MANPSHSQVIAAPDSSGRLLRLVSASSVMMQLLGKSTNIRMSQILEHHDDEDFSAHRTKIVCTMGPSCWDVDKLVQLIDAGMNVCRLNFSHGDHEAHGRVVRNLQEALKQRPGKRVALLLDTKGPEIRTGMLEGDKPIELQAGDMLKIVTDYSHVGNKSCIACSYEKLPTSVKPGNTILIADGSLSVEVVECGKDYVMTKVMNPAIIGNKKNMNLPGVKVDLPVIGEKDKNDILNFGVPMGCNFVAASFVQSADDVRYIRNILGSKGRNIKIIPKIENVEGLLNFDEILQEADGIMIARGDLGMEIPPEKVFLAQKMMISKCNVAGKPVITATQMLESMTKNPRPTRAEAADVANAVLDGTDCVMLSGETANGSFPVQAVTVMSRVCFEAEGCIDYQQVYRATCQATMTPIDTQEAVARAAVETAQSINASLILALTETGRTARLIAKYRPMQPILALSASEETIKHLQVIRGVTTLLVPTFQGTDQLIRNALSAAKELQLVSEGESIVAVHGMKEEVAGWSNLLKVLVVE</sequence>
<keyword evidence="13 16" id="KW-0670">Pyruvate</keyword>
<evidence type="ECO:0000256" key="12">
    <source>
        <dbReference type="ARBA" id="ARBA00023152"/>
    </source>
</evidence>
<comment type="similarity">
    <text evidence="4 15">Belongs to the pyruvate kinase family.</text>
</comment>
<dbReference type="GO" id="GO:0005524">
    <property type="term" value="F:ATP binding"/>
    <property type="evidence" value="ECO:0007669"/>
    <property type="project" value="UniProtKB-KW"/>
</dbReference>
<evidence type="ECO:0000256" key="9">
    <source>
        <dbReference type="ARBA" id="ARBA00022777"/>
    </source>
</evidence>
<dbReference type="SUPFAM" id="SSF51621">
    <property type="entry name" value="Phosphoenolpyruvate/pyruvate domain"/>
    <property type="match status" value="1"/>
</dbReference>
<dbReference type="VEuPathDB" id="ToxoDB:cyc_01639"/>
<reference evidence="16 17" key="1">
    <citation type="journal article" date="2016" name="BMC Genomics">
        <title>Comparative genomics reveals Cyclospora cayetanensis possesses coccidia-like metabolism and invasion components but unique surface antigens.</title>
        <authorList>
            <person name="Liu S."/>
            <person name="Wang L."/>
            <person name="Zheng H."/>
            <person name="Xu Z."/>
            <person name="Roellig D.M."/>
            <person name="Li N."/>
            <person name="Frace M.A."/>
            <person name="Tang K."/>
            <person name="Arrowood M.J."/>
            <person name="Moss D.M."/>
            <person name="Zhang L."/>
            <person name="Feng Y."/>
            <person name="Xiao L."/>
        </authorList>
    </citation>
    <scope>NUCLEOTIDE SEQUENCE [LARGE SCALE GENOMIC DNA]</scope>
    <source>
        <strain evidence="16 17">CHN_HEN01</strain>
    </source>
</reference>
<evidence type="ECO:0000256" key="4">
    <source>
        <dbReference type="ARBA" id="ARBA00008663"/>
    </source>
</evidence>
<keyword evidence="9 15" id="KW-0418">Kinase</keyword>
<dbReference type="InterPro" id="IPR015813">
    <property type="entry name" value="Pyrv/PenolPyrv_kinase-like_dom"/>
</dbReference>
<keyword evidence="7" id="KW-0479">Metal-binding</keyword>
<evidence type="ECO:0000256" key="2">
    <source>
        <dbReference type="ARBA" id="ARBA00001958"/>
    </source>
</evidence>
<dbReference type="Pfam" id="PF02887">
    <property type="entry name" value="PK_C"/>
    <property type="match status" value="1"/>
</dbReference>
<dbReference type="GO" id="GO:0000287">
    <property type="term" value="F:magnesium ion binding"/>
    <property type="evidence" value="ECO:0007669"/>
    <property type="project" value="InterPro"/>
</dbReference>
<dbReference type="InterPro" id="IPR015795">
    <property type="entry name" value="Pyrv_Knase_C"/>
</dbReference>
<evidence type="ECO:0000256" key="8">
    <source>
        <dbReference type="ARBA" id="ARBA00022741"/>
    </source>
</evidence>
<name>A0A1D3D230_9EIME</name>
<dbReference type="FunFam" id="2.40.33.10:FF:000001">
    <property type="entry name" value="Pyruvate kinase"/>
    <property type="match status" value="1"/>
</dbReference>
<keyword evidence="10" id="KW-0067">ATP-binding</keyword>
<dbReference type="PRINTS" id="PR01050">
    <property type="entry name" value="PYRUVTKNASE"/>
</dbReference>
<dbReference type="InterPro" id="IPR001697">
    <property type="entry name" value="Pyr_Knase"/>
</dbReference>
<evidence type="ECO:0000256" key="3">
    <source>
        <dbReference type="ARBA" id="ARBA00004997"/>
    </source>
</evidence>
<evidence type="ECO:0000256" key="11">
    <source>
        <dbReference type="ARBA" id="ARBA00022842"/>
    </source>
</evidence>
<keyword evidence="11 15" id="KW-0460">Magnesium</keyword>
<dbReference type="NCBIfam" id="TIGR01064">
    <property type="entry name" value="pyruv_kin"/>
    <property type="match status" value="1"/>
</dbReference>
<evidence type="ECO:0000256" key="1">
    <source>
        <dbReference type="ARBA" id="ARBA00001946"/>
    </source>
</evidence>
<dbReference type="SUPFAM" id="SSF52935">
    <property type="entry name" value="PK C-terminal domain-like"/>
    <property type="match status" value="1"/>
</dbReference>
<keyword evidence="12 15" id="KW-0324">Glycolysis</keyword>
<dbReference type="InterPro" id="IPR015793">
    <property type="entry name" value="Pyrv_Knase_brl"/>
</dbReference>
<dbReference type="Gene3D" id="3.20.20.60">
    <property type="entry name" value="Phosphoenolpyruvate-binding domains"/>
    <property type="match status" value="1"/>
</dbReference>
<dbReference type="GO" id="GO:0030955">
    <property type="term" value="F:potassium ion binding"/>
    <property type="evidence" value="ECO:0007669"/>
    <property type="project" value="InterPro"/>
</dbReference>
<proteinExistence type="inferred from homology"/>
<comment type="caution">
    <text evidence="16">The sequence shown here is derived from an EMBL/GenBank/DDBJ whole genome shotgun (WGS) entry which is preliminary data.</text>
</comment>
<gene>
    <name evidence="16" type="ORF">cyc_01639</name>
</gene>
<comment type="cofactor">
    <cofactor evidence="2">
        <name>K(+)</name>
        <dbReference type="ChEBI" id="CHEBI:29103"/>
    </cofactor>
</comment>
<protein>
    <recommendedName>
        <fullName evidence="5 15">Pyruvate kinase</fullName>
        <ecNumber evidence="5 15">2.7.1.40</ecNumber>
    </recommendedName>
</protein>
<dbReference type="GO" id="GO:0006950">
    <property type="term" value="P:response to stress"/>
    <property type="evidence" value="ECO:0007669"/>
    <property type="project" value="UniProtKB-ARBA"/>
</dbReference>
<dbReference type="SUPFAM" id="SSF50800">
    <property type="entry name" value="PK beta-barrel domain-like"/>
    <property type="match status" value="1"/>
</dbReference>
<keyword evidence="6 15" id="KW-0808">Transferase</keyword>
<evidence type="ECO:0000256" key="5">
    <source>
        <dbReference type="ARBA" id="ARBA00012142"/>
    </source>
</evidence>
<comment type="cofactor">
    <cofactor evidence="1">
        <name>Mg(2+)</name>
        <dbReference type="ChEBI" id="CHEBI:18420"/>
    </cofactor>
</comment>
<dbReference type="InterPro" id="IPR036918">
    <property type="entry name" value="Pyrv_Knase_C_sf"/>
</dbReference>
<dbReference type="AlphaFoldDB" id="A0A1D3D230"/>
<dbReference type="GO" id="GO:0016301">
    <property type="term" value="F:kinase activity"/>
    <property type="evidence" value="ECO:0007669"/>
    <property type="project" value="UniProtKB-KW"/>
</dbReference>
<keyword evidence="8" id="KW-0547">Nucleotide-binding</keyword>
<dbReference type="Pfam" id="PF00224">
    <property type="entry name" value="PK"/>
    <property type="match status" value="1"/>
</dbReference>
<dbReference type="EMBL" id="JROU02001076">
    <property type="protein sequence ID" value="OEH77502.1"/>
    <property type="molecule type" value="Genomic_DNA"/>
</dbReference>
<evidence type="ECO:0000256" key="7">
    <source>
        <dbReference type="ARBA" id="ARBA00022723"/>
    </source>
</evidence>
<dbReference type="Proteomes" id="UP000095192">
    <property type="component" value="Unassembled WGS sequence"/>
</dbReference>
<dbReference type="Gene3D" id="2.40.33.10">
    <property type="entry name" value="PK beta-barrel domain-like"/>
    <property type="match status" value="1"/>
</dbReference>
<dbReference type="PANTHER" id="PTHR11817">
    <property type="entry name" value="PYRUVATE KINASE"/>
    <property type="match status" value="1"/>
</dbReference>
<accession>A0A1D3D230</accession>
<dbReference type="UniPathway" id="UPA00109">
    <property type="reaction ID" value="UER00188"/>
</dbReference>
<dbReference type="NCBIfam" id="NF004491">
    <property type="entry name" value="PRK05826.1"/>
    <property type="match status" value="1"/>
</dbReference>
<dbReference type="InterPro" id="IPR040442">
    <property type="entry name" value="Pyrv_kinase-like_dom_sf"/>
</dbReference>
<evidence type="ECO:0000256" key="6">
    <source>
        <dbReference type="ARBA" id="ARBA00022679"/>
    </source>
</evidence>
<keyword evidence="17" id="KW-1185">Reference proteome</keyword>
<dbReference type="GO" id="GO:0004743">
    <property type="term" value="F:pyruvate kinase activity"/>
    <property type="evidence" value="ECO:0007669"/>
    <property type="project" value="UniProtKB-EC"/>
</dbReference>
<dbReference type="FunFam" id="3.20.20.60:FF:000001">
    <property type="entry name" value="Pyruvate kinase"/>
    <property type="match status" value="1"/>
</dbReference>
<dbReference type="Gene3D" id="3.40.1380.20">
    <property type="entry name" value="Pyruvate kinase, C-terminal domain"/>
    <property type="match status" value="1"/>
</dbReference>
<comment type="pathway">
    <text evidence="3 15">Carbohydrate degradation; glycolysis; pyruvate from D-glyceraldehyde 3-phosphate: step 5/5.</text>
</comment>
<dbReference type="InterPro" id="IPR011037">
    <property type="entry name" value="Pyrv_Knase-like_insert_dom_sf"/>
</dbReference>
<evidence type="ECO:0000313" key="16">
    <source>
        <dbReference type="EMBL" id="OEH77502.1"/>
    </source>
</evidence>
<comment type="catalytic activity">
    <reaction evidence="14 15">
        <text>pyruvate + ATP = phosphoenolpyruvate + ADP + H(+)</text>
        <dbReference type="Rhea" id="RHEA:18157"/>
        <dbReference type="ChEBI" id="CHEBI:15361"/>
        <dbReference type="ChEBI" id="CHEBI:15378"/>
        <dbReference type="ChEBI" id="CHEBI:30616"/>
        <dbReference type="ChEBI" id="CHEBI:58702"/>
        <dbReference type="ChEBI" id="CHEBI:456216"/>
        <dbReference type="EC" id="2.7.1.40"/>
    </reaction>
</comment>
<dbReference type="InterPro" id="IPR015806">
    <property type="entry name" value="Pyrv_Knase_insert_dom_sf"/>
</dbReference>
<evidence type="ECO:0000256" key="15">
    <source>
        <dbReference type="RuleBase" id="RU000504"/>
    </source>
</evidence>
<dbReference type="InterPro" id="IPR018209">
    <property type="entry name" value="Pyrv_Knase_AS"/>
</dbReference>
<dbReference type="NCBIfam" id="NF004978">
    <property type="entry name" value="PRK06354.1"/>
    <property type="match status" value="1"/>
</dbReference>
<dbReference type="GeneID" id="34618614"/>
<evidence type="ECO:0000256" key="14">
    <source>
        <dbReference type="ARBA" id="ARBA00048152"/>
    </source>
</evidence>